<dbReference type="Gene3D" id="3.90.550.10">
    <property type="entry name" value="Spore Coat Polysaccharide Biosynthesis Protein SpsA, Chain A"/>
    <property type="match status" value="1"/>
</dbReference>
<dbReference type="PANTHER" id="PTHR22916:SF65">
    <property type="entry name" value="SLR1065 PROTEIN"/>
    <property type="match status" value="1"/>
</dbReference>
<gene>
    <name evidence="2" type="ORF">AUJ29_00110</name>
</gene>
<feature type="domain" description="Glycosyltransferase 2-like" evidence="1">
    <location>
        <begin position="9"/>
        <end position="148"/>
    </location>
</feature>
<name>A0A1J4U731_9BACT</name>
<dbReference type="EMBL" id="MNVB01000003">
    <property type="protein sequence ID" value="OIO18382.1"/>
    <property type="molecule type" value="Genomic_DNA"/>
</dbReference>
<sequence>MTNSLPKISIITPSYNQGKFIEQTIQSVLTQNYPNLEYIVMDGGSTDNTVDILKKYERKLKWFSEKDKGQSDAINKGLRMATGAIVTWLNSDDYYLPGTLQKVSNYYAEHADAFWVTGDYEIVDESGKQIHSFVRIYKKFLRSLPFRNTLYIANYINQPSTFWKRSLLKKTGFVNENYHLCMDYDLWLRIYKNNPLHTIFSPLSAFRIHSDSKGKSQYVKQFNEEKEVAEKNGGSKVDLTLHAIHSYLVTKVYNAIK</sequence>
<dbReference type="InterPro" id="IPR029044">
    <property type="entry name" value="Nucleotide-diphossugar_trans"/>
</dbReference>
<evidence type="ECO:0000313" key="3">
    <source>
        <dbReference type="Proteomes" id="UP000182465"/>
    </source>
</evidence>
<dbReference type="AlphaFoldDB" id="A0A1J4U731"/>
<reference evidence="2 3" key="1">
    <citation type="journal article" date="2016" name="Environ. Microbiol.">
        <title>Genomic resolution of a cold subsurface aquifer community provides metabolic insights for novel microbes adapted to high CO concentrations.</title>
        <authorList>
            <person name="Probst A.J."/>
            <person name="Castelle C.J."/>
            <person name="Singh A."/>
            <person name="Brown C.T."/>
            <person name="Anantharaman K."/>
            <person name="Sharon I."/>
            <person name="Hug L.A."/>
            <person name="Burstein D."/>
            <person name="Emerson J.B."/>
            <person name="Thomas B.C."/>
            <person name="Banfield J.F."/>
        </authorList>
    </citation>
    <scope>NUCLEOTIDE SEQUENCE [LARGE SCALE GENOMIC DNA]</scope>
    <source>
        <strain evidence="2">CG1_02_38_13</strain>
    </source>
</reference>
<dbReference type="PANTHER" id="PTHR22916">
    <property type="entry name" value="GLYCOSYLTRANSFERASE"/>
    <property type="match status" value="1"/>
</dbReference>
<protein>
    <recommendedName>
        <fullName evidence="1">Glycosyltransferase 2-like domain-containing protein</fullName>
    </recommendedName>
</protein>
<organism evidence="2 3">
    <name type="scientific">Candidatus Kuenenbacteria bacterium CG1_02_38_13</name>
    <dbReference type="NCBI Taxonomy" id="1805235"/>
    <lineage>
        <taxon>Bacteria</taxon>
        <taxon>Candidatus Kueneniibacteriota</taxon>
    </lineage>
</organism>
<dbReference type="SUPFAM" id="SSF53448">
    <property type="entry name" value="Nucleotide-diphospho-sugar transferases"/>
    <property type="match status" value="1"/>
</dbReference>
<accession>A0A1J4U731</accession>
<proteinExistence type="predicted"/>
<comment type="caution">
    <text evidence="2">The sequence shown here is derived from an EMBL/GenBank/DDBJ whole genome shotgun (WGS) entry which is preliminary data.</text>
</comment>
<dbReference type="Pfam" id="PF00535">
    <property type="entry name" value="Glycos_transf_2"/>
    <property type="match status" value="1"/>
</dbReference>
<evidence type="ECO:0000259" key="1">
    <source>
        <dbReference type="Pfam" id="PF00535"/>
    </source>
</evidence>
<dbReference type="InterPro" id="IPR001173">
    <property type="entry name" value="Glyco_trans_2-like"/>
</dbReference>
<evidence type="ECO:0000313" key="2">
    <source>
        <dbReference type="EMBL" id="OIO18382.1"/>
    </source>
</evidence>
<dbReference type="Proteomes" id="UP000182465">
    <property type="component" value="Unassembled WGS sequence"/>
</dbReference>
<dbReference type="CDD" id="cd06433">
    <property type="entry name" value="GT_2_WfgS_like"/>
    <property type="match status" value="1"/>
</dbReference>